<evidence type="ECO:0000256" key="1">
    <source>
        <dbReference type="SAM" id="MobiDB-lite"/>
    </source>
</evidence>
<dbReference type="RefSeq" id="XP_052133571.1">
    <property type="nucleotide sequence ID" value="XM_052277611.1"/>
</dbReference>
<dbReference type="KEGG" id="foc:127752364"/>
<organism evidence="2 3">
    <name type="scientific">Frankliniella occidentalis</name>
    <name type="common">Western flower thrips</name>
    <name type="synonym">Euthrips occidentalis</name>
    <dbReference type="NCBI Taxonomy" id="133901"/>
    <lineage>
        <taxon>Eukaryota</taxon>
        <taxon>Metazoa</taxon>
        <taxon>Ecdysozoa</taxon>
        <taxon>Arthropoda</taxon>
        <taxon>Hexapoda</taxon>
        <taxon>Insecta</taxon>
        <taxon>Pterygota</taxon>
        <taxon>Neoptera</taxon>
        <taxon>Paraneoptera</taxon>
        <taxon>Thysanoptera</taxon>
        <taxon>Terebrantia</taxon>
        <taxon>Thripoidea</taxon>
        <taxon>Thripidae</taxon>
        <taxon>Frankliniella</taxon>
    </lineage>
</organism>
<evidence type="ECO:0000313" key="3">
    <source>
        <dbReference type="RefSeq" id="XP_052133571.1"/>
    </source>
</evidence>
<protein>
    <submittedName>
        <fullName evidence="3">Bromodomain adjacent to zinc finger domain protein 2B-like</fullName>
    </submittedName>
</protein>
<name>A0A9C6XWV6_FRAOC</name>
<feature type="compositionally biased region" description="Acidic residues" evidence="1">
    <location>
        <begin position="87"/>
        <end position="111"/>
    </location>
</feature>
<feature type="region of interest" description="Disordered" evidence="1">
    <location>
        <begin position="61"/>
        <end position="121"/>
    </location>
</feature>
<proteinExistence type="predicted"/>
<sequence>MIRIMLHCSWTYNCDKCDFDSVRARLIKHTSKLRNELKSQILNSLTDEEKVVHKEMLKSIKKGSGEGESDLEYSVAGTNTIIGSSSDSEDSSGSEDVDEEEKDEEKDEEKEEYNICPPCFT</sequence>
<evidence type="ECO:0000313" key="2">
    <source>
        <dbReference type="Proteomes" id="UP000504606"/>
    </source>
</evidence>
<dbReference type="GeneID" id="127752364"/>
<reference evidence="3" key="1">
    <citation type="submission" date="2025-08" db="UniProtKB">
        <authorList>
            <consortium name="RefSeq"/>
        </authorList>
    </citation>
    <scope>IDENTIFICATION</scope>
    <source>
        <tissue evidence="3">Whole organism</tissue>
    </source>
</reference>
<keyword evidence="2" id="KW-1185">Reference proteome</keyword>
<accession>A0A9C6XWV6</accession>
<dbReference type="Proteomes" id="UP000504606">
    <property type="component" value="Unplaced"/>
</dbReference>
<gene>
    <name evidence="3" type="primary">LOC127752364</name>
</gene>
<dbReference type="AlphaFoldDB" id="A0A9C6XWV6"/>